<evidence type="ECO:0000256" key="5">
    <source>
        <dbReference type="ARBA" id="ARBA00022824"/>
    </source>
</evidence>
<evidence type="ECO:0000256" key="1">
    <source>
        <dbReference type="ARBA" id="ARBA00001971"/>
    </source>
</evidence>
<dbReference type="InterPro" id="IPR036396">
    <property type="entry name" value="Cyt_P450_sf"/>
</dbReference>
<dbReference type="PANTHER" id="PTHR24291">
    <property type="entry name" value="CYTOCHROME P450 FAMILY 4"/>
    <property type="match status" value="1"/>
</dbReference>
<dbReference type="GO" id="GO:0005789">
    <property type="term" value="C:endoplasmic reticulum membrane"/>
    <property type="evidence" value="ECO:0007669"/>
    <property type="project" value="UniProtKB-SubCell"/>
</dbReference>
<proteinExistence type="inferred from homology"/>
<evidence type="ECO:0000256" key="2">
    <source>
        <dbReference type="ARBA" id="ARBA00004586"/>
    </source>
</evidence>
<dbReference type="CDD" id="cd20628">
    <property type="entry name" value="CYP4"/>
    <property type="match status" value="1"/>
</dbReference>
<reference evidence="12" key="1">
    <citation type="submission" date="2022-11" db="UniProtKB">
        <authorList>
            <consortium name="WormBaseParasite"/>
        </authorList>
    </citation>
    <scope>IDENTIFICATION</scope>
</reference>
<evidence type="ECO:0000256" key="7">
    <source>
        <dbReference type="ARBA" id="ARBA00023033"/>
    </source>
</evidence>
<evidence type="ECO:0000256" key="3">
    <source>
        <dbReference type="ARBA" id="ARBA00010617"/>
    </source>
</evidence>
<protein>
    <submittedName>
        <fullName evidence="12">Cytochrome P450</fullName>
    </submittedName>
</protein>
<keyword evidence="5" id="KW-0256">Endoplasmic reticulum</keyword>
<dbReference type="PRINTS" id="PR00385">
    <property type="entry name" value="P450"/>
</dbReference>
<dbReference type="SUPFAM" id="SSF48264">
    <property type="entry name" value="Cytochrome P450"/>
    <property type="match status" value="1"/>
</dbReference>
<dbReference type="GO" id="GO:0020037">
    <property type="term" value="F:heme binding"/>
    <property type="evidence" value="ECO:0007669"/>
    <property type="project" value="InterPro"/>
</dbReference>
<feature type="binding site" description="axial binding residue" evidence="9">
    <location>
        <position position="451"/>
    </location>
    <ligand>
        <name>heme</name>
        <dbReference type="ChEBI" id="CHEBI:30413"/>
    </ligand>
    <ligandPart>
        <name>Fe</name>
        <dbReference type="ChEBI" id="CHEBI:18248"/>
    </ligandPart>
</feature>
<organism evidence="11 12">
    <name type="scientific">Plectus sambesii</name>
    <dbReference type="NCBI Taxonomy" id="2011161"/>
    <lineage>
        <taxon>Eukaryota</taxon>
        <taxon>Metazoa</taxon>
        <taxon>Ecdysozoa</taxon>
        <taxon>Nematoda</taxon>
        <taxon>Chromadorea</taxon>
        <taxon>Plectida</taxon>
        <taxon>Plectina</taxon>
        <taxon>Plectoidea</taxon>
        <taxon>Plectidae</taxon>
        <taxon>Plectus</taxon>
    </lineage>
</organism>
<keyword evidence="9 10" id="KW-0479">Metal-binding</keyword>
<dbReference type="PROSITE" id="PS00086">
    <property type="entry name" value="CYTOCHROME_P450"/>
    <property type="match status" value="1"/>
</dbReference>
<comment type="subcellular location">
    <subcellularLocation>
        <location evidence="2">Endoplasmic reticulum membrane</location>
    </subcellularLocation>
</comment>
<evidence type="ECO:0000313" key="11">
    <source>
        <dbReference type="Proteomes" id="UP000887566"/>
    </source>
</evidence>
<keyword evidence="6 9" id="KW-0408">Iron</keyword>
<dbReference type="GO" id="GO:0016705">
    <property type="term" value="F:oxidoreductase activity, acting on paired donors, with incorporation or reduction of molecular oxygen"/>
    <property type="evidence" value="ECO:0007669"/>
    <property type="project" value="InterPro"/>
</dbReference>
<keyword evidence="11" id="KW-1185">Reference proteome</keyword>
<dbReference type="GO" id="GO:0004497">
    <property type="term" value="F:monooxygenase activity"/>
    <property type="evidence" value="ECO:0007669"/>
    <property type="project" value="UniProtKB-KW"/>
</dbReference>
<dbReference type="PRINTS" id="PR00463">
    <property type="entry name" value="EP450I"/>
</dbReference>
<dbReference type="Proteomes" id="UP000887566">
    <property type="component" value="Unplaced"/>
</dbReference>
<dbReference type="InterPro" id="IPR002401">
    <property type="entry name" value="Cyt_P450_E_grp-I"/>
</dbReference>
<dbReference type="Pfam" id="PF00067">
    <property type="entry name" value="p450"/>
    <property type="match status" value="1"/>
</dbReference>
<keyword evidence="7 10" id="KW-0503">Monooxygenase</keyword>
<keyword evidence="4 9" id="KW-0349">Heme</keyword>
<dbReference type="PANTHER" id="PTHR24291:SF189">
    <property type="entry name" value="CYTOCHROME P450 4C3-RELATED"/>
    <property type="match status" value="1"/>
</dbReference>
<keyword evidence="10" id="KW-0560">Oxidoreductase</keyword>
<evidence type="ECO:0000313" key="12">
    <source>
        <dbReference type="WBParaSite" id="PSAMB.scaffold484size49626.g6195.t1"/>
    </source>
</evidence>
<dbReference type="Gene3D" id="1.10.630.10">
    <property type="entry name" value="Cytochrome P450"/>
    <property type="match status" value="1"/>
</dbReference>
<evidence type="ECO:0000256" key="6">
    <source>
        <dbReference type="ARBA" id="ARBA00023004"/>
    </source>
</evidence>
<dbReference type="InterPro" id="IPR050196">
    <property type="entry name" value="Cytochrome_P450_Monoox"/>
</dbReference>
<dbReference type="AlphaFoldDB" id="A0A914WNQ9"/>
<evidence type="ECO:0000256" key="10">
    <source>
        <dbReference type="RuleBase" id="RU000461"/>
    </source>
</evidence>
<dbReference type="InterPro" id="IPR001128">
    <property type="entry name" value="Cyt_P450"/>
</dbReference>
<evidence type="ECO:0000256" key="9">
    <source>
        <dbReference type="PIRSR" id="PIRSR602401-1"/>
    </source>
</evidence>
<accession>A0A914WNQ9</accession>
<dbReference type="WBParaSite" id="PSAMB.scaffold484size49626.g6195.t1">
    <property type="protein sequence ID" value="PSAMB.scaffold484size49626.g6195.t1"/>
    <property type="gene ID" value="PSAMB.scaffold484size49626.g6195"/>
</dbReference>
<dbReference type="InterPro" id="IPR017972">
    <property type="entry name" value="Cyt_P450_CS"/>
</dbReference>
<dbReference type="GO" id="GO:0005506">
    <property type="term" value="F:iron ion binding"/>
    <property type="evidence" value="ECO:0007669"/>
    <property type="project" value="InterPro"/>
</dbReference>
<evidence type="ECO:0000256" key="4">
    <source>
        <dbReference type="ARBA" id="ARBA00022617"/>
    </source>
</evidence>
<keyword evidence="8" id="KW-0472">Membrane</keyword>
<comment type="cofactor">
    <cofactor evidence="1 9">
        <name>heme</name>
        <dbReference type="ChEBI" id="CHEBI:30413"/>
    </cofactor>
</comment>
<name>A0A914WNQ9_9BILA</name>
<sequence length="506" mass="58173">MIQLLLFAFFAGCIYVCYRLTFPKQWREVKVFPGPPTVPLLGTMIPSSQLDVTKKVEEWSRAYGSPFLAKLGPSYLLIVSKAEQIEPILKGTTNLAKGGSYRFVERWLGKGLLTSTNERWRHQRKLLTPTFHYKILHDFLHIMNEQSAVLVDRLRERVKSQAAELQPIDLCPYVTLCALDIICETSMGKRINAQSEPSSPYVQGILEFTEVATYRATHPWTWSDYIFENFSAMGRRFRQSLNTMHQFTNDVIKDREAAREANGAASKDDEPATEEIRKKRALMDFLLEMKQKGDFSSQEVREQVDTFMFEGHDTTASGIEWSCYLFGRNPDIQLRLQEEIDSILGPDRSDFPTADQLNEMKYLECCIKESQRMYPPVPYIERTIIDEPVDIGDGRIIPVGTTVGISIQMVQRDANHFPEPDKFDPDRFIAENCVGRHPFAFCPFSAGPRNCIGQKFAMLEEKTILCHLLRNFTFESVDDEALMEDTMSYMFVLRPTKGVWVKLTLR</sequence>
<comment type="similarity">
    <text evidence="3 10">Belongs to the cytochrome P450 family.</text>
</comment>
<evidence type="ECO:0000256" key="8">
    <source>
        <dbReference type="ARBA" id="ARBA00023136"/>
    </source>
</evidence>